<dbReference type="OrthoDB" id="3217020at2"/>
<dbReference type="AlphaFoldDB" id="A0A0M2H327"/>
<dbReference type="InterPro" id="IPR021443">
    <property type="entry name" value="DUF3093"/>
</dbReference>
<comment type="caution">
    <text evidence="2">The sequence shown here is derived from an EMBL/GenBank/DDBJ whole genome shotgun (WGS) entry which is preliminary data.</text>
</comment>
<dbReference type="RefSeq" id="WP_045276836.1">
    <property type="nucleotide sequence ID" value="NZ_BAAAUP010000014.1"/>
</dbReference>
<keyword evidence="3" id="KW-1185">Reference proteome</keyword>
<evidence type="ECO:0000313" key="2">
    <source>
        <dbReference type="EMBL" id="KJL37922.1"/>
    </source>
</evidence>
<organism evidence="2 3">
    <name type="scientific">Microbacterium terrae</name>
    <dbReference type="NCBI Taxonomy" id="69369"/>
    <lineage>
        <taxon>Bacteria</taxon>
        <taxon>Bacillati</taxon>
        <taxon>Actinomycetota</taxon>
        <taxon>Actinomycetes</taxon>
        <taxon>Micrococcales</taxon>
        <taxon>Microbacteriaceae</taxon>
        <taxon>Microbacterium</taxon>
    </lineage>
</organism>
<protein>
    <recommendedName>
        <fullName evidence="4">DUF3093 domain-containing protein</fullName>
    </recommendedName>
</protein>
<evidence type="ECO:0000256" key="1">
    <source>
        <dbReference type="SAM" id="Phobius"/>
    </source>
</evidence>
<dbReference type="Proteomes" id="UP000033956">
    <property type="component" value="Unassembled WGS sequence"/>
</dbReference>
<name>A0A0M2H327_9MICO</name>
<keyword evidence="1" id="KW-1133">Transmembrane helix</keyword>
<sequence>MQNSARTTAPVHYRERLGPSLWILVSAAVAGPMAGLVLVPVDRTVSLVIGAVVAVLVVTALVLGAPVVSVDGTELRAGRAHIDARHLGAISVHTGDDARHARGAGLDPRSWHLLRGGIDGVVVVAVTDPDDPTPAWVVSSRTPERLAAALGRAQVSSRTPRR</sequence>
<gene>
    <name evidence="2" type="ORF">RS81_02914</name>
</gene>
<reference evidence="2 3" key="1">
    <citation type="submission" date="2015-02" db="EMBL/GenBank/DDBJ databases">
        <title>Draft genome sequences of ten Microbacterium spp. with emphasis on heavy metal contaminated environments.</title>
        <authorList>
            <person name="Corretto E."/>
        </authorList>
    </citation>
    <scope>NUCLEOTIDE SEQUENCE [LARGE SCALE GENOMIC DNA]</scope>
    <source>
        <strain evidence="2 3">DSM 12510</strain>
    </source>
</reference>
<keyword evidence="1" id="KW-0812">Transmembrane</keyword>
<accession>A0A0M2H327</accession>
<evidence type="ECO:0000313" key="3">
    <source>
        <dbReference type="Proteomes" id="UP000033956"/>
    </source>
</evidence>
<keyword evidence="1" id="KW-0472">Membrane</keyword>
<dbReference type="STRING" id="92835.RS81_02914"/>
<evidence type="ECO:0008006" key="4">
    <source>
        <dbReference type="Google" id="ProtNLM"/>
    </source>
</evidence>
<feature type="transmembrane region" description="Helical" evidence="1">
    <location>
        <begin position="21"/>
        <end position="41"/>
    </location>
</feature>
<dbReference type="PATRIC" id="fig|92835.4.peg.2946"/>
<dbReference type="Pfam" id="PF11292">
    <property type="entry name" value="DUF3093"/>
    <property type="match status" value="1"/>
</dbReference>
<dbReference type="EMBL" id="JYIZ01000056">
    <property type="protein sequence ID" value="KJL37922.1"/>
    <property type="molecule type" value="Genomic_DNA"/>
</dbReference>
<proteinExistence type="predicted"/>
<feature type="transmembrane region" description="Helical" evidence="1">
    <location>
        <begin position="47"/>
        <end position="70"/>
    </location>
</feature>